<protein>
    <submittedName>
        <fullName evidence="7">Iron ABC transporter substrate-binding protein</fullName>
    </submittedName>
</protein>
<dbReference type="EMBL" id="QQXK01000002">
    <property type="protein sequence ID" value="RII43531.1"/>
    <property type="molecule type" value="Genomic_DNA"/>
</dbReference>
<dbReference type="Gene3D" id="3.40.50.1980">
    <property type="entry name" value="Nitrogenase molybdenum iron protein domain"/>
    <property type="match status" value="2"/>
</dbReference>
<dbReference type="PANTHER" id="PTHR30532">
    <property type="entry name" value="IRON III DICITRATE-BINDING PERIPLASMIC PROTEIN"/>
    <property type="match status" value="1"/>
</dbReference>
<dbReference type="GO" id="GO:1901678">
    <property type="term" value="P:iron coordination entity transport"/>
    <property type="evidence" value="ECO:0007669"/>
    <property type="project" value="UniProtKB-ARBA"/>
</dbReference>
<gene>
    <name evidence="7" type="ORF">DWB68_01045</name>
</gene>
<evidence type="ECO:0000256" key="2">
    <source>
        <dbReference type="ARBA" id="ARBA00008814"/>
    </source>
</evidence>
<dbReference type="Pfam" id="PF01497">
    <property type="entry name" value="Peripla_BP_2"/>
    <property type="match status" value="1"/>
</dbReference>
<feature type="chain" id="PRO_5039693994" evidence="5">
    <location>
        <begin position="21"/>
        <end position="313"/>
    </location>
</feature>
<keyword evidence="3" id="KW-0813">Transport</keyword>
<comment type="caution">
    <text evidence="7">The sequence shown here is derived from an EMBL/GenBank/DDBJ whole genome shotgun (WGS) entry which is preliminary data.</text>
</comment>
<dbReference type="SUPFAM" id="SSF53807">
    <property type="entry name" value="Helical backbone' metal receptor"/>
    <property type="match status" value="1"/>
</dbReference>
<evidence type="ECO:0000313" key="7">
    <source>
        <dbReference type="EMBL" id="RII43531.1"/>
    </source>
</evidence>
<feature type="signal peptide" evidence="5">
    <location>
        <begin position="1"/>
        <end position="20"/>
    </location>
</feature>
<evidence type="ECO:0000259" key="6">
    <source>
        <dbReference type="PROSITE" id="PS50983"/>
    </source>
</evidence>
<evidence type="ECO:0000313" key="8">
    <source>
        <dbReference type="Proteomes" id="UP000265419"/>
    </source>
</evidence>
<keyword evidence="4 5" id="KW-0732">Signal</keyword>
<keyword evidence="8" id="KW-1185">Reference proteome</keyword>
<dbReference type="GO" id="GO:0030288">
    <property type="term" value="C:outer membrane-bounded periplasmic space"/>
    <property type="evidence" value="ECO:0007669"/>
    <property type="project" value="TreeGrafter"/>
</dbReference>
<organism evidence="7 8">
    <name type="scientific">Galactobacter valiniphilus</name>
    <dbReference type="NCBI Taxonomy" id="2676122"/>
    <lineage>
        <taxon>Bacteria</taxon>
        <taxon>Bacillati</taxon>
        <taxon>Actinomycetota</taxon>
        <taxon>Actinomycetes</taxon>
        <taxon>Micrococcales</taxon>
        <taxon>Micrococcaceae</taxon>
        <taxon>Galactobacter</taxon>
    </lineage>
</organism>
<evidence type="ECO:0000256" key="3">
    <source>
        <dbReference type="ARBA" id="ARBA00022448"/>
    </source>
</evidence>
<comment type="subcellular location">
    <subcellularLocation>
        <location evidence="1">Cell envelope</location>
    </subcellularLocation>
</comment>
<accession>A0A399JD89</accession>
<dbReference type="PANTHER" id="PTHR30532:SF28">
    <property type="entry name" value="PETROBACTIN-BINDING PROTEIN YCLQ"/>
    <property type="match status" value="1"/>
</dbReference>
<dbReference type="RefSeq" id="WP_119423290.1">
    <property type="nucleotide sequence ID" value="NZ_QQXK01000002.1"/>
</dbReference>
<feature type="domain" description="Fe/B12 periplasmic-binding" evidence="6">
    <location>
        <begin position="54"/>
        <end position="313"/>
    </location>
</feature>
<dbReference type="InterPro" id="IPR002491">
    <property type="entry name" value="ABC_transptr_periplasmic_BD"/>
</dbReference>
<dbReference type="PROSITE" id="PS50983">
    <property type="entry name" value="FE_B12_PBP"/>
    <property type="match status" value="1"/>
</dbReference>
<evidence type="ECO:0000256" key="4">
    <source>
        <dbReference type="ARBA" id="ARBA00022729"/>
    </source>
</evidence>
<reference evidence="7 8" key="1">
    <citation type="submission" date="2018-07" db="EMBL/GenBank/DDBJ databases">
        <title>Arthrobacter sp. nov., isolated from raw cow's milk with high bacterial count.</title>
        <authorList>
            <person name="Hahne J."/>
            <person name="Isele D."/>
            <person name="Lipski A."/>
        </authorList>
    </citation>
    <scope>NUCLEOTIDE SEQUENCE [LARGE SCALE GENOMIC DNA]</scope>
    <source>
        <strain evidence="7 8">JZ R-35</strain>
    </source>
</reference>
<name>A0A399JD89_9MICC</name>
<dbReference type="PROSITE" id="PS51257">
    <property type="entry name" value="PROKAR_LIPOPROTEIN"/>
    <property type="match status" value="1"/>
</dbReference>
<dbReference type="InterPro" id="IPR033870">
    <property type="entry name" value="FatB"/>
</dbReference>
<proteinExistence type="inferred from homology"/>
<dbReference type="CDD" id="cd01140">
    <property type="entry name" value="FatB"/>
    <property type="match status" value="1"/>
</dbReference>
<dbReference type="InterPro" id="IPR051313">
    <property type="entry name" value="Bact_iron-sidero_bind"/>
</dbReference>
<sequence>MKSGFRLVLGAAAAAATLFAATGCGASATPAASESTVTIEHAQGSTPVPVNPKKVFTYDLAALDNLEALGLEAQGVPEAEFPTSLSKYSDAKFTKIGGMKEPDLEKVAAEKPDLIIISGRTADSYEDLSKIAPTVDLSSDATKPLESFEANARSIGTIFEKSDEVETQLKAVEAKIAETKTKAEASGSTALITMVSGGKLTAYGAGSRFGLVHDVLGVTPVAEVKVDGAHGESISNEYIKEKNPDILYVIDRDTAVGTEGGQAATSVLDNELVNSTNAAKNSKIVSLDSSTWYLVGYGLRSVPTMIDEVAKGL</sequence>
<dbReference type="AlphaFoldDB" id="A0A399JD89"/>
<dbReference type="Proteomes" id="UP000265419">
    <property type="component" value="Unassembled WGS sequence"/>
</dbReference>
<evidence type="ECO:0000256" key="1">
    <source>
        <dbReference type="ARBA" id="ARBA00004196"/>
    </source>
</evidence>
<evidence type="ECO:0000256" key="5">
    <source>
        <dbReference type="SAM" id="SignalP"/>
    </source>
</evidence>
<comment type="similarity">
    <text evidence="2">Belongs to the bacterial solute-binding protein 8 family.</text>
</comment>